<dbReference type="EMBL" id="BK015233">
    <property type="protein sequence ID" value="DAD97214.1"/>
    <property type="molecule type" value="Genomic_DNA"/>
</dbReference>
<name>A0A8S5NR55_9CAUD</name>
<sequence>MVVGILKRLFSTQKDWVPTPILGVRGINYEGVLRLNSEDVSFDLKGEVPKLYIKGQEVGVASMTAHYVTDSDMPGTNVITFVYMTKDDPRNKVLSIDLNNGRVFNQ</sequence>
<accession>A0A8S5NR55</accession>
<organism evidence="1">
    <name type="scientific">Siphoviridae sp. ctWsj12</name>
    <dbReference type="NCBI Taxonomy" id="2826363"/>
    <lineage>
        <taxon>Viruses</taxon>
        <taxon>Duplodnaviria</taxon>
        <taxon>Heunggongvirae</taxon>
        <taxon>Uroviricota</taxon>
        <taxon>Caudoviricetes</taxon>
    </lineage>
</organism>
<protein>
    <submittedName>
        <fullName evidence="1">Uncharacterized protein</fullName>
    </submittedName>
</protein>
<reference evidence="1" key="1">
    <citation type="journal article" date="2021" name="Proc. Natl. Acad. Sci. U.S.A.">
        <title>A Catalog of Tens of Thousands of Viruses from Human Metagenomes Reveals Hidden Associations with Chronic Diseases.</title>
        <authorList>
            <person name="Tisza M.J."/>
            <person name="Buck C.B."/>
        </authorList>
    </citation>
    <scope>NUCLEOTIDE SEQUENCE</scope>
    <source>
        <strain evidence="1">CtWsj12</strain>
    </source>
</reference>
<proteinExistence type="predicted"/>
<evidence type="ECO:0000313" key="1">
    <source>
        <dbReference type="EMBL" id="DAD97214.1"/>
    </source>
</evidence>